<evidence type="ECO:0000313" key="2">
    <source>
        <dbReference type="Proteomes" id="UP000321954"/>
    </source>
</evidence>
<dbReference type="AlphaFoldDB" id="A0A5B8YNS6"/>
<evidence type="ECO:0008006" key="3">
    <source>
        <dbReference type="Google" id="ProtNLM"/>
    </source>
</evidence>
<organism evidence="1 2">
    <name type="scientific">Antarcticibacterium arcticum</name>
    <dbReference type="NCBI Taxonomy" id="2585771"/>
    <lineage>
        <taxon>Bacteria</taxon>
        <taxon>Pseudomonadati</taxon>
        <taxon>Bacteroidota</taxon>
        <taxon>Flavobacteriia</taxon>
        <taxon>Flavobacteriales</taxon>
        <taxon>Flavobacteriaceae</taxon>
        <taxon>Antarcticibacterium</taxon>
    </lineage>
</organism>
<proteinExistence type="predicted"/>
<sequence length="289" mass="33474">MTTILYITDLYYNAKGRNYYEEDLFITSRLQPHFNVLIAHPQQAISFLEKVDFIVYRNIGCVMDFEAYYHEFIQAVKEKNILSFNSFDGKADQQGKQYLLDLQAAGYAVIPTVNSVSEIDKLGDPSKYIVKLMNGADSVGMEILNKDELLLAAPQGKLIQPFIDFEYEVSFYFLNDTFQYALYAPNKQKRWDLTEYTATQEDLAFAQEFIQWNNMERGITRVDACRLKDNSLLLVELEDLNPFLSIELLSEEKREQFLATFINAIKEMTCLKSLPPTGEEAREELVRSF</sequence>
<dbReference type="SUPFAM" id="SSF56059">
    <property type="entry name" value="Glutathione synthetase ATP-binding domain-like"/>
    <property type="match status" value="1"/>
</dbReference>
<dbReference type="Proteomes" id="UP000321954">
    <property type="component" value="Chromosome"/>
</dbReference>
<name>A0A5B8YNS6_9FLAO</name>
<reference evidence="1 2" key="1">
    <citation type="submission" date="2019-08" db="EMBL/GenBank/DDBJ databases">
        <title>Antarcticibacterium arcticum sp. nov., a bacterium isolated from marine sediment of the Canadian Beaufort Sea.</title>
        <authorList>
            <person name="Lee Y.M."/>
            <person name="Baek K."/>
            <person name="Lee D.-H."/>
            <person name="Shin S.C."/>
            <person name="Jin Y.K."/>
            <person name="Park Y."/>
        </authorList>
    </citation>
    <scope>NUCLEOTIDE SEQUENCE [LARGE SCALE GENOMIC DNA]</scope>
    <source>
        <strain evidence="1 2">PAMC 28998</strain>
    </source>
</reference>
<keyword evidence="2" id="KW-1185">Reference proteome</keyword>
<accession>A0A5B8YNS6</accession>
<protein>
    <recommendedName>
        <fullName evidence="3">ATP-grasp domain-containing protein</fullName>
    </recommendedName>
</protein>
<dbReference type="OrthoDB" id="4446378at2"/>
<dbReference type="RefSeq" id="WP_146834016.1">
    <property type="nucleotide sequence ID" value="NZ_CP042476.1"/>
</dbReference>
<dbReference type="EMBL" id="CP042476">
    <property type="protein sequence ID" value="QED37926.1"/>
    <property type="molecule type" value="Genomic_DNA"/>
</dbReference>
<gene>
    <name evidence="1" type="ORF">FK178_09395</name>
</gene>
<evidence type="ECO:0000313" key="1">
    <source>
        <dbReference type="EMBL" id="QED37926.1"/>
    </source>
</evidence>
<dbReference type="KEGG" id="anp:FK178_09395"/>